<organism evidence="1 2">
    <name type="scientific">Phytophthora oleae</name>
    <dbReference type="NCBI Taxonomy" id="2107226"/>
    <lineage>
        <taxon>Eukaryota</taxon>
        <taxon>Sar</taxon>
        <taxon>Stramenopiles</taxon>
        <taxon>Oomycota</taxon>
        <taxon>Peronosporomycetes</taxon>
        <taxon>Peronosporales</taxon>
        <taxon>Peronosporaceae</taxon>
        <taxon>Phytophthora</taxon>
    </lineage>
</organism>
<proteinExistence type="predicted"/>
<name>A0ABD3FBX5_9STRA</name>
<comment type="caution">
    <text evidence="1">The sequence shown here is derived from an EMBL/GenBank/DDBJ whole genome shotgun (WGS) entry which is preliminary data.</text>
</comment>
<protein>
    <submittedName>
        <fullName evidence="1">Uncharacterized protein</fullName>
    </submittedName>
</protein>
<dbReference type="EMBL" id="JBIMZQ010000024">
    <property type="protein sequence ID" value="KAL3664410.1"/>
    <property type="molecule type" value="Genomic_DNA"/>
</dbReference>
<accession>A0ABD3FBX5</accession>
<evidence type="ECO:0000313" key="1">
    <source>
        <dbReference type="EMBL" id="KAL3664410.1"/>
    </source>
</evidence>
<reference evidence="1 2" key="1">
    <citation type="submission" date="2024-09" db="EMBL/GenBank/DDBJ databases">
        <title>Genome sequencing and assembly of Phytophthora oleae, isolate VK10A, causative agent of rot of olive drupes.</title>
        <authorList>
            <person name="Conti Taguali S."/>
            <person name="Riolo M."/>
            <person name="La Spada F."/>
            <person name="Cacciola S.O."/>
            <person name="Dionisio G."/>
        </authorList>
    </citation>
    <scope>NUCLEOTIDE SEQUENCE [LARGE SCALE GENOMIC DNA]</scope>
    <source>
        <strain evidence="1 2">VK10A</strain>
    </source>
</reference>
<evidence type="ECO:0000313" key="2">
    <source>
        <dbReference type="Proteomes" id="UP001632037"/>
    </source>
</evidence>
<dbReference type="AlphaFoldDB" id="A0ABD3FBX5"/>
<keyword evidence="2" id="KW-1185">Reference proteome</keyword>
<dbReference type="Proteomes" id="UP001632037">
    <property type="component" value="Unassembled WGS sequence"/>
</dbReference>
<sequence>MEATWGFETPWRIDRNDEAVETTWSFLEPWCNALSRRIDYNHVEYGDGPRGVQKRRLVVTLPMRKFYSDEEDFRTKFQQARETLALLSAVAHVDQAAWKYLLSKHCGVSLGKEGGGKNEEEIPARFLAVLDVNEKYQEQGEEAFDSDLVDFCGVSQWENQSEAFCDGLEKIAALGGSSQRRGKQEEVRIPIRVLYRARHPFSEIGDRPVDELVKIARAEKVIKAQWEAYKQNLVVQNTEPHRLQCTFVLKPMIVDFSNYAINPGMTEILETLVSDNVRFSHLSLSLQLDSN</sequence>
<gene>
    <name evidence="1" type="ORF">V7S43_010733</name>
</gene>